<dbReference type="EMBL" id="SRHE01000955">
    <property type="protein sequence ID" value="TWW07894.1"/>
    <property type="molecule type" value="Genomic_DNA"/>
</dbReference>
<reference evidence="1 2" key="1">
    <citation type="submission" date="2019-08" db="EMBL/GenBank/DDBJ databases">
        <title>100 year-old enigma solved: identification of Planctomyces bekefii, the type genus and species of the phylum Planctomycetes.</title>
        <authorList>
            <person name="Svetlana D.N."/>
            <person name="Overmann J."/>
        </authorList>
    </citation>
    <scope>NUCLEOTIDE SEQUENCE [LARGE SCALE GENOMIC DNA]</scope>
    <source>
        <strain evidence="1">Phe10_nw2017</strain>
    </source>
</reference>
<accession>A0A5C6M3S1</accession>
<dbReference type="AlphaFoldDB" id="A0A5C6M3S1"/>
<organism evidence="1 2">
    <name type="scientific">Planctomyces bekefii</name>
    <dbReference type="NCBI Taxonomy" id="1653850"/>
    <lineage>
        <taxon>Bacteria</taxon>
        <taxon>Pseudomonadati</taxon>
        <taxon>Planctomycetota</taxon>
        <taxon>Planctomycetia</taxon>
        <taxon>Planctomycetales</taxon>
        <taxon>Planctomycetaceae</taxon>
        <taxon>Planctomyces</taxon>
    </lineage>
</organism>
<gene>
    <name evidence="1" type="ORF">E3A20_29750</name>
</gene>
<proteinExistence type="predicted"/>
<name>A0A5C6M3S1_9PLAN</name>
<comment type="caution">
    <text evidence="1">The sequence shown here is derived from an EMBL/GenBank/DDBJ whole genome shotgun (WGS) entry which is preliminary data.</text>
</comment>
<protein>
    <submittedName>
        <fullName evidence="1">Uncharacterized protein</fullName>
    </submittedName>
</protein>
<sequence length="54" mass="5989">SVAKNLRFLKPLSLQQTANLPQFVLREAGLARNFGYVQFQHFSPLPGAGDVCSR</sequence>
<reference evidence="1 2" key="2">
    <citation type="submission" date="2019-08" db="EMBL/GenBank/DDBJ databases">
        <authorList>
            <person name="Henke P."/>
        </authorList>
    </citation>
    <scope>NUCLEOTIDE SEQUENCE [LARGE SCALE GENOMIC DNA]</scope>
    <source>
        <strain evidence="1">Phe10_nw2017</strain>
    </source>
</reference>
<feature type="non-terminal residue" evidence="1">
    <location>
        <position position="1"/>
    </location>
</feature>
<evidence type="ECO:0000313" key="2">
    <source>
        <dbReference type="Proteomes" id="UP000321083"/>
    </source>
</evidence>
<keyword evidence="2" id="KW-1185">Reference proteome</keyword>
<evidence type="ECO:0000313" key="1">
    <source>
        <dbReference type="EMBL" id="TWW07894.1"/>
    </source>
</evidence>
<dbReference type="Proteomes" id="UP000321083">
    <property type="component" value="Unassembled WGS sequence"/>
</dbReference>